<keyword evidence="7" id="KW-0378">Hydrolase</keyword>
<evidence type="ECO:0000256" key="8">
    <source>
        <dbReference type="ARBA" id="ARBA00022840"/>
    </source>
</evidence>
<comment type="catalytic activity">
    <reaction evidence="1">
        <text>1-(5-phospho-beta-D-ribosyl)-ATP + H2O = 1-(5-phospho-beta-D-ribosyl)-5'-AMP + diphosphate + H(+)</text>
        <dbReference type="Rhea" id="RHEA:22828"/>
        <dbReference type="ChEBI" id="CHEBI:15377"/>
        <dbReference type="ChEBI" id="CHEBI:15378"/>
        <dbReference type="ChEBI" id="CHEBI:33019"/>
        <dbReference type="ChEBI" id="CHEBI:59457"/>
        <dbReference type="ChEBI" id="CHEBI:73183"/>
        <dbReference type="EC" id="3.6.1.31"/>
    </reaction>
</comment>
<evidence type="ECO:0000256" key="9">
    <source>
        <dbReference type="ARBA" id="ARBA00023102"/>
    </source>
</evidence>
<dbReference type="EC" id="3.6.1.31" evidence="4"/>
<dbReference type="InterPro" id="IPR021130">
    <property type="entry name" value="PRib-ATP_PPHydrolase-like"/>
</dbReference>
<evidence type="ECO:0000256" key="2">
    <source>
        <dbReference type="ARBA" id="ARBA00005204"/>
    </source>
</evidence>
<sequence>MSDPIDRLYAAVHALKGAAAGASRTAKLLATGTPKIAQKLGEEAVEVAIDAALGNRHGVVMESCDLLYHLAVLWAHLDIEPAVIWAELERRERMMGIAEKLPKPPAV</sequence>
<evidence type="ECO:0000256" key="6">
    <source>
        <dbReference type="ARBA" id="ARBA00022741"/>
    </source>
</evidence>
<keyword evidence="11" id="KW-1185">Reference proteome</keyword>
<reference evidence="10" key="2">
    <citation type="submission" date="2020-09" db="EMBL/GenBank/DDBJ databases">
        <authorList>
            <person name="Sun Q."/>
            <person name="Zhou Y."/>
        </authorList>
    </citation>
    <scope>NUCLEOTIDE SEQUENCE</scope>
    <source>
        <strain evidence="10">CGMCC 1.15725</strain>
    </source>
</reference>
<dbReference type="CDD" id="cd11534">
    <property type="entry name" value="NTP-PPase_HisIE_like"/>
    <property type="match status" value="1"/>
</dbReference>
<keyword evidence="6" id="KW-0547">Nucleotide-binding</keyword>
<dbReference type="Proteomes" id="UP000646365">
    <property type="component" value="Unassembled WGS sequence"/>
</dbReference>
<dbReference type="NCBIfam" id="TIGR03188">
    <property type="entry name" value="histidine_hisI"/>
    <property type="match status" value="1"/>
</dbReference>
<organism evidence="10 11">
    <name type="scientific">Aliidongia dinghuensis</name>
    <dbReference type="NCBI Taxonomy" id="1867774"/>
    <lineage>
        <taxon>Bacteria</taxon>
        <taxon>Pseudomonadati</taxon>
        <taxon>Pseudomonadota</taxon>
        <taxon>Alphaproteobacteria</taxon>
        <taxon>Rhodospirillales</taxon>
        <taxon>Dongiaceae</taxon>
        <taxon>Aliidongia</taxon>
    </lineage>
</organism>
<dbReference type="GO" id="GO:0005524">
    <property type="term" value="F:ATP binding"/>
    <property type="evidence" value="ECO:0007669"/>
    <property type="project" value="UniProtKB-KW"/>
</dbReference>
<comment type="pathway">
    <text evidence="2">Amino-acid biosynthesis; L-histidine biosynthesis; L-histidine from 5-phospho-alpha-D-ribose 1-diphosphate: step 2/9.</text>
</comment>
<evidence type="ECO:0000256" key="4">
    <source>
        <dbReference type="ARBA" id="ARBA00012414"/>
    </source>
</evidence>
<accession>A0A8J3E4N4</accession>
<keyword evidence="8" id="KW-0067">ATP-binding</keyword>
<dbReference type="SUPFAM" id="SSF101386">
    <property type="entry name" value="all-alpha NTP pyrophosphatases"/>
    <property type="match status" value="1"/>
</dbReference>
<gene>
    <name evidence="10" type="primary">hisE2</name>
    <name evidence="10" type="ORF">GCM10011611_22060</name>
</gene>
<dbReference type="InterPro" id="IPR008179">
    <property type="entry name" value="HisE"/>
</dbReference>
<dbReference type="GO" id="GO:0000105">
    <property type="term" value="P:L-histidine biosynthetic process"/>
    <property type="evidence" value="ECO:0007669"/>
    <property type="project" value="UniProtKB-UniPathway"/>
</dbReference>
<comment type="caution">
    <text evidence="10">The sequence shown here is derived from an EMBL/GenBank/DDBJ whole genome shotgun (WGS) entry which is preliminary data.</text>
</comment>
<name>A0A8J3E4N4_9PROT</name>
<comment type="similarity">
    <text evidence="3">Belongs to the PRA-PH family.</text>
</comment>
<proteinExistence type="inferred from homology"/>
<keyword evidence="9" id="KW-0368">Histidine biosynthesis</keyword>
<dbReference type="RefSeq" id="WP_189045591.1">
    <property type="nucleotide sequence ID" value="NZ_BMJQ01000005.1"/>
</dbReference>
<dbReference type="Gene3D" id="1.10.287.1080">
    <property type="entry name" value="MazG-like"/>
    <property type="match status" value="1"/>
</dbReference>
<evidence type="ECO:0000256" key="1">
    <source>
        <dbReference type="ARBA" id="ARBA00001460"/>
    </source>
</evidence>
<dbReference type="AlphaFoldDB" id="A0A8J3E4N4"/>
<keyword evidence="5" id="KW-0028">Amino-acid biosynthesis</keyword>
<evidence type="ECO:0000256" key="7">
    <source>
        <dbReference type="ARBA" id="ARBA00022801"/>
    </source>
</evidence>
<evidence type="ECO:0000313" key="10">
    <source>
        <dbReference type="EMBL" id="GGF15884.1"/>
    </source>
</evidence>
<evidence type="ECO:0000256" key="5">
    <source>
        <dbReference type="ARBA" id="ARBA00022605"/>
    </source>
</evidence>
<dbReference type="GO" id="GO:0004636">
    <property type="term" value="F:phosphoribosyl-ATP diphosphatase activity"/>
    <property type="evidence" value="ECO:0007669"/>
    <property type="project" value="UniProtKB-EC"/>
</dbReference>
<dbReference type="Pfam" id="PF01503">
    <property type="entry name" value="PRA-PH"/>
    <property type="match status" value="1"/>
</dbReference>
<evidence type="ECO:0000256" key="3">
    <source>
        <dbReference type="ARBA" id="ARBA00009392"/>
    </source>
</evidence>
<dbReference type="EMBL" id="BMJQ01000005">
    <property type="protein sequence ID" value="GGF15884.1"/>
    <property type="molecule type" value="Genomic_DNA"/>
</dbReference>
<evidence type="ECO:0000313" key="11">
    <source>
        <dbReference type="Proteomes" id="UP000646365"/>
    </source>
</evidence>
<dbReference type="UniPathway" id="UPA00031">
    <property type="reaction ID" value="UER00007"/>
</dbReference>
<reference evidence="10" key="1">
    <citation type="journal article" date="2014" name="Int. J. Syst. Evol. Microbiol.">
        <title>Complete genome sequence of Corynebacterium casei LMG S-19264T (=DSM 44701T), isolated from a smear-ripened cheese.</title>
        <authorList>
            <consortium name="US DOE Joint Genome Institute (JGI-PGF)"/>
            <person name="Walter F."/>
            <person name="Albersmeier A."/>
            <person name="Kalinowski J."/>
            <person name="Ruckert C."/>
        </authorList>
    </citation>
    <scope>NUCLEOTIDE SEQUENCE</scope>
    <source>
        <strain evidence="10">CGMCC 1.15725</strain>
    </source>
</reference>
<protein>
    <recommendedName>
        <fullName evidence="4">phosphoribosyl-ATP diphosphatase</fullName>
        <ecNumber evidence="4">3.6.1.31</ecNumber>
    </recommendedName>
</protein>